<dbReference type="InterPro" id="IPR029014">
    <property type="entry name" value="NiFe-Hase_large"/>
</dbReference>
<dbReference type="SUPFAM" id="SSF56762">
    <property type="entry name" value="HydB/Nqo4-like"/>
    <property type="match status" value="1"/>
</dbReference>
<evidence type="ECO:0000313" key="7">
    <source>
        <dbReference type="EMBL" id="EGJ50468.1"/>
    </source>
</evidence>
<accession>F3Z416</accession>
<protein>
    <submittedName>
        <fullName evidence="7">Nickel-dependent hydrogenase large subunit</fullName>
    </submittedName>
</protein>
<feature type="binding site" evidence="6">
    <location>
        <position position="81"/>
    </location>
    <ligand>
        <name>Ni(2+)</name>
        <dbReference type="ChEBI" id="CHEBI:49786"/>
    </ligand>
</feature>
<organism evidence="7 8">
    <name type="scientific">Desulfocurvibacter africanus subsp. africanus str. Walvis Bay</name>
    <dbReference type="NCBI Taxonomy" id="690850"/>
    <lineage>
        <taxon>Bacteria</taxon>
        <taxon>Pseudomonadati</taxon>
        <taxon>Thermodesulfobacteriota</taxon>
        <taxon>Desulfovibrionia</taxon>
        <taxon>Desulfovibrionales</taxon>
        <taxon>Desulfovibrionaceae</taxon>
        <taxon>Desulfocurvibacter</taxon>
    </lineage>
</organism>
<dbReference type="PANTHER" id="PTHR43600">
    <property type="entry name" value="COENZYME F420 HYDROGENASE, SUBUNIT ALPHA"/>
    <property type="match status" value="1"/>
</dbReference>
<comment type="similarity">
    <text evidence="2">Belongs to the [NiFe]/[NiFeSe] hydrogenase large subunit family.</text>
</comment>
<dbReference type="AlphaFoldDB" id="F3Z416"/>
<evidence type="ECO:0000256" key="3">
    <source>
        <dbReference type="ARBA" id="ARBA00022596"/>
    </source>
</evidence>
<evidence type="ECO:0000256" key="5">
    <source>
        <dbReference type="ARBA" id="ARBA00023002"/>
    </source>
</evidence>
<dbReference type="Proteomes" id="UP000007844">
    <property type="component" value="Chromosome"/>
</dbReference>
<dbReference type="EMBL" id="CP003221">
    <property type="protein sequence ID" value="EGJ50468.1"/>
    <property type="molecule type" value="Genomic_DNA"/>
</dbReference>
<evidence type="ECO:0000313" key="8">
    <source>
        <dbReference type="Proteomes" id="UP000007844"/>
    </source>
</evidence>
<dbReference type="KEGG" id="daf:Desaf_2139"/>
<sequence length="460" mass="51550">MYNDNDISALATTAERSTGPRRIDVHHLTRVEGHGNIVVRIAADGTVEQCCWEVSEAPRFFEAMLLGRDYQDVHHITSRICGICSIGHQVASLQATEQALNIRVSEQTLALRKLALHAENLQSHLLHIGFLALPDYMGVPSTLHLAETHREEVLNLIACRRMSNEFSRLVCGRTTHPQRFVPGGFARLPSMDDLHQLRVLLAESLPGLGRVIDLCASLRDRVPAFERETEYIALVAPSEYPLYWGHIGSSMDDRRPVDQYEQMTREYLVRQSTAKWARNKAESFMVGALSRFNLNHAQLTDGARKAAEVLGLAAPCHNPFLITLAQLVECMHSVEDSLFLVEALLSRGLRHEASSKIKLQAGRGASAVEVPRGILFHAYEYDEQGRVVSADCVIPTNQNHANIQKDMEALTPRLSGLPESEIERLLSMLVRAYDPCISCSTHLLETEQRKAERPVRFIRT</sequence>
<dbReference type="InterPro" id="IPR001501">
    <property type="entry name" value="Ni-dep_hyd_lsu"/>
</dbReference>
<evidence type="ECO:0000256" key="6">
    <source>
        <dbReference type="PIRSR" id="PIRSR601501-1"/>
    </source>
</evidence>
<dbReference type="InterPro" id="IPR018194">
    <property type="entry name" value="Ni-dep_hyd_lsu_Ni_BS"/>
</dbReference>
<reference evidence="7 8" key="1">
    <citation type="journal article" date="2011" name="J. Bacteriol.">
        <title>Genome sequence of the mercury-methylating and pleomorphic Desulfovibrio africanus Strain Walvis Bay.</title>
        <authorList>
            <person name="Brown S.D."/>
            <person name="Wall J.D."/>
            <person name="Kucken A.M."/>
            <person name="Gilmour C.C."/>
            <person name="Podar M."/>
            <person name="Brandt C.C."/>
            <person name="Teshima H."/>
            <person name="Detter J.C."/>
            <person name="Han C.S."/>
            <person name="Land M.L."/>
            <person name="Lucas S."/>
            <person name="Han J."/>
            <person name="Pennacchio L."/>
            <person name="Nolan M."/>
            <person name="Pitluck S."/>
            <person name="Woyke T."/>
            <person name="Goodwin L."/>
            <person name="Palumbo A.V."/>
            <person name="Elias D.A."/>
        </authorList>
    </citation>
    <scope>NUCLEOTIDE SEQUENCE [LARGE SCALE GENOMIC DNA]</scope>
    <source>
        <strain evidence="7 8">Walvis Bay</strain>
    </source>
</reference>
<keyword evidence="8" id="KW-1185">Reference proteome</keyword>
<keyword evidence="6" id="KW-0408">Iron</keyword>
<feature type="binding site" evidence="6">
    <location>
        <position position="442"/>
    </location>
    <ligand>
        <name>Mg(2+)</name>
        <dbReference type="ChEBI" id="CHEBI:18420"/>
    </ligand>
</feature>
<keyword evidence="5" id="KW-0560">Oxidoreductase</keyword>
<dbReference type="HOGENOM" id="CLU_044556_0_0_7"/>
<dbReference type="GO" id="GO:0016151">
    <property type="term" value="F:nickel cation binding"/>
    <property type="evidence" value="ECO:0007669"/>
    <property type="project" value="InterPro"/>
</dbReference>
<feature type="binding site" evidence="6">
    <location>
        <position position="436"/>
    </location>
    <ligand>
        <name>Ni(2+)</name>
        <dbReference type="ChEBI" id="CHEBI:49786"/>
    </ligand>
</feature>
<evidence type="ECO:0000256" key="2">
    <source>
        <dbReference type="ARBA" id="ARBA00009292"/>
    </source>
</evidence>
<evidence type="ECO:0000256" key="1">
    <source>
        <dbReference type="ARBA" id="ARBA00001967"/>
    </source>
</evidence>
<dbReference type="Gene3D" id="1.10.645.10">
    <property type="entry name" value="Cytochrome-c3 Hydrogenase, chain B"/>
    <property type="match status" value="1"/>
</dbReference>
<keyword evidence="6" id="KW-0460">Magnesium</keyword>
<dbReference type="eggNOG" id="COG3259">
    <property type="taxonomic scope" value="Bacteria"/>
</dbReference>
<gene>
    <name evidence="7" type="ORF">Desaf_2139</name>
</gene>
<comment type="cofactor">
    <cofactor evidence="6">
        <name>Fe cation</name>
        <dbReference type="ChEBI" id="CHEBI:24875"/>
    </cofactor>
</comment>
<proteinExistence type="inferred from homology"/>
<dbReference type="GO" id="GO:0008901">
    <property type="term" value="F:ferredoxin hydrogenase activity"/>
    <property type="evidence" value="ECO:0007669"/>
    <property type="project" value="InterPro"/>
</dbReference>
<dbReference type="Pfam" id="PF00374">
    <property type="entry name" value="NiFeSe_Hases"/>
    <property type="match status" value="2"/>
</dbReference>
<keyword evidence="4 6" id="KW-0479">Metal-binding</keyword>
<dbReference type="PANTHER" id="PTHR43600:SF2">
    <property type="entry name" value="F420-NON-REDUCING HYDROGENASE VHU SUBUNIT A"/>
    <property type="match status" value="1"/>
</dbReference>
<dbReference type="RefSeq" id="WP_014260209.1">
    <property type="nucleotide sequence ID" value="NC_016629.1"/>
</dbReference>
<feature type="binding site" evidence="6">
    <location>
        <position position="62"/>
    </location>
    <ligand>
        <name>Mg(2+)</name>
        <dbReference type="ChEBI" id="CHEBI:18420"/>
    </ligand>
</feature>
<feature type="binding site" evidence="6">
    <location>
        <position position="84"/>
    </location>
    <ligand>
        <name>Ni(2+)</name>
        <dbReference type="ChEBI" id="CHEBI:49786"/>
    </ligand>
</feature>
<dbReference type="STRING" id="690850.Desaf_2139"/>
<comment type="cofactor">
    <cofactor evidence="1 6">
        <name>Ni(2+)</name>
        <dbReference type="ChEBI" id="CHEBI:49786"/>
    </cofactor>
</comment>
<keyword evidence="3 6" id="KW-0533">Nickel</keyword>
<feature type="binding site" evidence="6">
    <location>
        <position position="439"/>
    </location>
    <ligand>
        <name>Fe cation</name>
        <dbReference type="ChEBI" id="CHEBI:24875"/>
    </ligand>
</feature>
<dbReference type="PROSITE" id="PS00508">
    <property type="entry name" value="NI_HGENASE_L_2"/>
    <property type="match status" value="1"/>
</dbReference>
<evidence type="ECO:0000256" key="4">
    <source>
        <dbReference type="ARBA" id="ARBA00022723"/>
    </source>
</evidence>
<name>F3Z416_DESAF</name>